<dbReference type="GO" id="GO:0051087">
    <property type="term" value="F:protein-folding chaperone binding"/>
    <property type="evidence" value="ECO:0007669"/>
    <property type="project" value="InterPro"/>
</dbReference>
<keyword evidence="3 4" id="KW-0143">Chaperone</keyword>
<evidence type="ECO:0000256" key="2">
    <source>
        <dbReference type="ARBA" id="ARBA00009054"/>
    </source>
</evidence>
<dbReference type="STRING" id="1054147.F4PJ11"/>
<dbReference type="FunFam" id="2.30.22.10:FF:000002">
    <property type="entry name" value="GrpE protein homolog"/>
    <property type="match status" value="1"/>
</dbReference>
<protein>
    <recommendedName>
        <fullName evidence="4">GrpE protein homolog</fullName>
    </recommendedName>
</protein>
<evidence type="ECO:0000313" key="8">
    <source>
        <dbReference type="Proteomes" id="UP000007797"/>
    </source>
</evidence>
<evidence type="ECO:0000256" key="6">
    <source>
        <dbReference type="SAM" id="Coils"/>
    </source>
</evidence>
<feature type="coiled-coil region" evidence="6">
    <location>
        <begin position="70"/>
        <end position="97"/>
    </location>
</feature>
<evidence type="ECO:0000313" key="7">
    <source>
        <dbReference type="EMBL" id="EGG24297.1"/>
    </source>
</evidence>
<dbReference type="RefSeq" id="XP_004362148.1">
    <property type="nucleotide sequence ID" value="XM_004362091.1"/>
</dbReference>
<dbReference type="EMBL" id="GL883007">
    <property type="protein sequence ID" value="EGG24297.1"/>
    <property type="molecule type" value="Genomic_DNA"/>
</dbReference>
<dbReference type="GO" id="GO:0001405">
    <property type="term" value="C:PAM complex, Tim23 associated import motor"/>
    <property type="evidence" value="ECO:0007669"/>
    <property type="project" value="TreeGrafter"/>
</dbReference>
<dbReference type="AlphaFoldDB" id="F4PJ11"/>
<dbReference type="GO" id="GO:0000774">
    <property type="term" value="F:adenyl-nucleotide exchange factor activity"/>
    <property type="evidence" value="ECO:0007669"/>
    <property type="project" value="InterPro"/>
</dbReference>
<dbReference type="PROSITE" id="PS01071">
    <property type="entry name" value="GRPE"/>
    <property type="match status" value="1"/>
</dbReference>
<dbReference type="InterPro" id="IPR013805">
    <property type="entry name" value="GrpE_CC"/>
</dbReference>
<dbReference type="SUPFAM" id="SSF58014">
    <property type="entry name" value="Coiled-coil domain of nucleotide exchange factor GrpE"/>
    <property type="match status" value="1"/>
</dbReference>
<evidence type="ECO:0000256" key="3">
    <source>
        <dbReference type="ARBA" id="ARBA00023186"/>
    </source>
</evidence>
<dbReference type="CDD" id="cd00446">
    <property type="entry name" value="GrpE"/>
    <property type="match status" value="1"/>
</dbReference>
<dbReference type="Gene3D" id="3.90.20.20">
    <property type="match status" value="1"/>
</dbReference>
<dbReference type="HAMAP" id="MF_01151">
    <property type="entry name" value="GrpE"/>
    <property type="match status" value="1"/>
</dbReference>
<keyword evidence="4" id="KW-0496">Mitochondrion</keyword>
<dbReference type="GO" id="GO:0006457">
    <property type="term" value="P:protein folding"/>
    <property type="evidence" value="ECO:0007669"/>
    <property type="project" value="InterPro"/>
</dbReference>
<keyword evidence="6" id="KW-0175">Coiled coil</keyword>
<dbReference type="PANTHER" id="PTHR21237:SF23">
    <property type="entry name" value="GRPE PROTEIN HOMOLOG, MITOCHONDRIAL"/>
    <property type="match status" value="1"/>
</dbReference>
<name>F4PJ11_CACFS</name>
<dbReference type="Pfam" id="PF01025">
    <property type="entry name" value="GrpE"/>
    <property type="match status" value="1"/>
</dbReference>
<comment type="similarity">
    <text evidence="2 5">Belongs to the GrpE family.</text>
</comment>
<dbReference type="PRINTS" id="PR00773">
    <property type="entry name" value="GRPEPROTEIN"/>
</dbReference>
<dbReference type="OMA" id="PHRHQAI"/>
<dbReference type="InterPro" id="IPR000740">
    <property type="entry name" value="GrpE"/>
</dbReference>
<comment type="subcellular location">
    <subcellularLocation>
        <location evidence="1 4">Mitochondrion matrix</location>
    </subcellularLocation>
</comment>
<evidence type="ECO:0000256" key="4">
    <source>
        <dbReference type="RuleBase" id="RU000640"/>
    </source>
</evidence>
<keyword evidence="8" id="KW-1185">Reference proteome</keyword>
<organism evidence="7 8">
    <name type="scientific">Cavenderia fasciculata</name>
    <name type="common">Slime mold</name>
    <name type="synonym">Dictyostelium fasciculatum</name>
    <dbReference type="NCBI Taxonomy" id="261658"/>
    <lineage>
        <taxon>Eukaryota</taxon>
        <taxon>Amoebozoa</taxon>
        <taxon>Evosea</taxon>
        <taxon>Eumycetozoa</taxon>
        <taxon>Dictyostelia</taxon>
        <taxon>Acytosteliales</taxon>
        <taxon>Cavenderiaceae</taxon>
        <taxon>Cavenderia</taxon>
    </lineage>
</organism>
<dbReference type="SUPFAM" id="SSF51064">
    <property type="entry name" value="Head domain of nucleotide exchange factor GrpE"/>
    <property type="match status" value="1"/>
</dbReference>
<dbReference type="PANTHER" id="PTHR21237">
    <property type="entry name" value="GRPE PROTEIN"/>
    <property type="match status" value="1"/>
</dbReference>
<dbReference type="OrthoDB" id="201635at2759"/>
<dbReference type="GeneID" id="14876250"/>
<dbReference type="GO" id="GO:0051082">
    <property type="term" value="F:unfolded protein binding"/>
    <property type="evidence" value="ECO:0007669"/>
    <property type="project" value="TreeGrafter"/>
</dbReference>
<sequence length="238" mass="26992">MNYISTKIFSPSTLRLTSQFVVRSNQYGYLSTMTSSRNNIVNSISSQPILISSNKRFMTTESKPAAEESTKTEEKKELTLEEQIKDLKTQLEDKHSQLLYIAADRENVRKLGKEETDKAKKFGIQSFAKDLVEVVDQLEMALAQFNEAQLKENADLKSLHEGVQMTEKIFLKIMGNNGLERFDPLGEKFDYNLHNAIFEINDPTKENGTVGHVVKNGYKLNNRLVRAAQVGVVKSKPQ</sequence>
<dbReference type="GO" id="GO:0042803">
    <property type="term" value="F:protein homodimerization activity"/>
    <property type="evidence" value="ECO:0007669"/>
    <property type="project" value="InterPro"/>
</dbReference>
<comment type="function">
    <text evidence="4">Essential component of the PAM complex, a complex required for the translocation of transit peptide-containing proteins from the inner membrane into the mitochondrial matrix in an ATP-dependent manner.</text>
</comment>
<dbReference type="Gene3D" id="2.30.22.10">
    <property type="entry name" value="Head domain of nucleotide exchange factor GrpE"/>
    <property type="match status" value="1"/>
</dbReference>
<evidence type="ECO:0000256" key="1">
    <source>
        <dbReference type="ARBA" id="ARBA00004305"/>
    </source>
</evidence>
<dbReference type="Proteomes" id="UP000007797">
    <property type="component" value="Unassembled WGS sequence"/>
</dbReference>
<gene>
    <name evidence="7" type="primary">grpE</name>
    <name evidence="7" type="ORF">DFA_06447</name>
</gene>
<reference evidence="8" key="1">
    <citation type="journal article" date="2011" name="Genome Res.">
        <title>Phylogeny-wide analysis of social amoeba genomes highlights ancient origins for complex intercellular communication.</title>
        <authorList>
            <person name="Heidel A.J."/>
            <person name="Lawal H.M."/>
            <person name="Felder M."/>
            <person name="Schilde C."/>
            <person name="Helps N.R."/>
            <person name="Tunggal B."/>
            <person name="Rivero F."/>
            <person name="John U."/>
            <person name="Schleicher M."/>
            <person name="Eichinger L."/>
            <person name="Platzer M."/>
            <person name="Noegel A.A."/>
            <person name="Schaap P."/>
            <person name="Gloeckner G."/>
        </authorList>
    </citation>
    <scope>NUCLEOTIDE SEQUENCE [LARGE SCALE GENOMIC DNA]</scope>
    <source>
        <strain evidence="8">SH3</strain>
    </source>
</reference>
<evidence type="ECO:0000256" key="5">
    <source>
        <dbReference type="RuleBase" id="RU004478"/>
    </source>
</evidence>
<dbReference type="GO" id="GO:0030150">
    <property type="term" value="P:protein import into mitochondrial matrix"/>
    <property type="evidence" value="ECO:0007669"/>
    <property type="project" value="TreeGrafter"/>
</dbReference>
<dbReference type="KEGG" id="dfa:DFA_06447"/>
<proteinExistence type="inferred from homology"/>
<dbReference type="InterPro" id="IPR009012">
    <property type="entry name" value="GrpE_head"/>
</dbReference>
<accession>F4PJ11</accession>